<dbReference type="EMBL" id="JADYXP020000019">
    <property type="protein sequence ID" value="KAL0105001.1"/>
    <property type="molecule type" value="Genomic_DNA"/>
</dbReference>
<dbReference type="Proteomes" id="UP001430953">
    <property type="component" value="Unassembled WGS sequence"/>
</dbReference>
<feature type="region of interest" description="Disordered" evidence="1">
    <location>
        <begin position="85"/>
        <end position="105"/>
    </location>
</feature>
<organism evidence="2 3">
    <name type="scientific">Cardiocondyla obscurior</name>
    <dbReference type="NCBI Taxonomy" id="286306"/>
    <lineage>
        <taxon>Eukaryota</taxon>
        <taxon>Metazoa</taxon>
        <taxon>Ecdysozoa</taxon>
        <taxon>Arthropoda</taxon>
        <taxon>Hexapoda</taxon>
        <taxon>Insecta</taxon>
        <taxon>Pterygota</taxon>
        <taxon>Neoptera</taxon>
        <taxon>Endopterygota</taxon>
        <taxon>Hymenoptera</taxon>
        <taxon>Apocrita</taxon>
        <taxon>Aculeata</taxon>
        <taxon>Formicoidea</taxon>
        <taxon>Formicidae</taxon>
        <taxon>Myrmicinae</taxon>
        <taxon>Cardiocondyla</taxon>
    </lineage>
</organism>
<evidence type="ECO:0000313" key="3">
    <source>
        <dbReference type="Proteomes" id="UP001430953"/>
    </source>
</evidence>
<evidence type="ECO:0000256" key="1">
    <source>
        <dbReference type="SAM" id="MobiDB-lite"/>
    </source>
</evidence>
<reference evidence="2 3" key="1">
    <citation type="submission" date="2023-03" db="EMBL/GenBank/DDBJ databases">
        <title>High recombination rates correlate with genetic variation in Cardiocondyla obscurior ants.</title>
        <authorList>
            <person name="Errbii M."/>
        </authorList>
    </citation>
    <scope>NUCLEOTIDE SEQUENCE [LARGE SCALE GENOMIC DNA]</scope>
    <source>
        <strain evidence="2">Alpha-2009</strain>
        <tissue evidence="2">Whole body</tissue>
    </source>
</reference>
<accession>A0AAW2ERX5</accession>
<proteinExistence type="predicted"/>
<gene>
    <name evidence="2" type="ORF">PUN28_016556</name>
</gene>
<sequence length="105" mass="11698">MLSQLRRNTAENFTLPLIPEKYLYLRHPRNERSRASRLSSQLAFVIREKIDGGKWSGLASATMDPRGGRPAQKALRLVPPEAREAISVNADAKKTPLTKRDASSA</sequence>
<name>A0AAW2ERX5_9HYME</name>
<feature type="compositionally biased region" description="Basic and acidic residues" evidence="1">
    <location>
        <begin position="91"/>
        <end position="105"/>
    </location>
</feature>
<keyword evidence="3" id="KW-1185">Reference proteome</keyword>
<dbReference type="AlphaFoldDB" id="A0AAW2ERX5"/>
<evidence type="ECO:0000313" key="2">
    <source>
        <dbReference type="EMBL" id="KAL0105001.1"/>
    </source>
</evidence>
<protein>
    <submittedName>
        <fullName evidence="2">Uncharacterized protein</fullName>
    </submittedName>
</protein>
<comment type="caution">
    <text evidence="2">The sequence shown here is derived from an EMBL/GenBank/DDBJ whole genome shotgun (WGS) entry which is preliminary data.</text>
</comment>